<dbReference type="PANTHER" id="PTHR30055">
    <property type="entry name" value="HTH-TYPE TRANSCRIPTIONAL REGULATOR RUTR"/>
    <property type="match status" value="1"/>
</dbReference>
<evidence type="ECO:0000256" key="1">
    <source>
        <dbReference type="ARBA" id="ARBA00023125"/>
    </source>
</evidence>
<dbReference type="SUPFAM" id="SSF46689">
    <property type="entry name" value="Homeodomain-like"/>
    <property type="match status" value="1"/>
</dbReference>
<protein>
    <submittedName>
        <fullName evidence="4">Transcriptional regulator</fullName>
    </submittedName>
</protein>
<evidence type="ECO:0000313" key="5">
    <source>
        <dbReference type="Proteomes" id="UP000004371"/>
    </source>
</evidence>
<dbReference type="PANTHER" id="PTHR30055:SF226">
    <property type="entry name" value="HTH-TYPE TRANSCRIPTIONAL REGULATOR PKSA"/>
    <property type="match status" value="1"/>
</dbReference>
<organism evidence="4 5">
    <name type="scientific">Vibrio brasiliensis LMG 20546</name>
    <dbReference type="NCBI Taxonomy" id="945543"/>
    <lineage>
        <taxon>Bacteria</taxon>
        <taxon>Pseudomonadati</taxon>
        <taxon>Pseudomonadota</taxon>
        <taxon>Gammaproteobacteria</taxon>
        <taxon>Vibrionales</taxon>
        <taxon>Vibrionaceae</taxon>
        <taxon>Vibrio</taxon>
        <taxon>Vibrio oreintalis group</taxon>
    </lineage>
</organism>
<dbReference type="eggNOG" id="COG1309">
    <property type="taxonomic scope" value="Bacteria"/>
</dbReference>
<dbReference type="Gene3D" id="1.10.357.10">
    <property type="entry name" value="Tetracycline Repressor, domain 2"/>
    <property type="match status" value="1"/>
</dbReference>
<evidence type="ECO:0000256" key="2">
    <source>
        <dbReference type="PROSITE-ProRule" id="PRU00335"/>
    </source>
</evidence>
<dbReference type="PRINTS" id="PR00455">
    <property type="entry name" value="HTHTETR"/>
</dbReference>
<evidence type="ECO:0000313" key="4">
    <source>
        <dbReference type="EMBL" id="EGA67237.1"/>
    </source>
</evidence>
<dbReference type="InterPro" id="IPR009057">
    <property type="entry name" value="Homeodomain-like_sf"/>
</dbReference>
<dbReference type="PROSITE" id="PS50977">
    <property type="entry name" value="HTH_TETR_2"/>
    <property type="match status" value="1"/>
</dbReference>
<sequence>MMSKREQTRQKILTAAWQLFETQGYQETSTRQIARHAGVADGTVFSHFDTKLAILREGMLSQLAELSQQALSSPSQDALELGMQFARTYYGYYFANINLSRALLKEVIWDMDYYQSFNQSLFETTILPASVINKMPVILDCYFMTLISHLSKEVPDMELALEELEYKYRVLLGES</sequence>
<dbReference type="InterPro" id="IPR050109">
    <property type="entry name" value="HTH-type_TetR-like_transc_reg"/>
</dbReference>
<accession>E8LPW3</accession>
<evidence type="ECO:0000259" key="3">
    <source>
        <dbReference type="PROSITE" id="PS50977"/>
    </source>
</evidence>
<dbReference type="Pfam" id="PF00440">
    <property type="entry name" value="TetR_N"/>
    <property type="match status" value="1"/>
</dbReference>
<reference evidence="4 5" key="1">
    <citation type="journal article" date="2012" name="Int. J. Syst. Evol. Microbiol.">
        <title>Vibrio caribbeanicus sp. nov., isolated from the marine sponge Scleritoderma cyanea.</title>
        <authorList>
            <person name="Hoffmann M."/>
            <person name="Monday S.R."/>
            <person name="Allard M.W."/>
            <person name="Strain E.A."/>
            <person name="Whittaker P."/>
            <person name="Naum M."/>
            <person name="McCarthy P.J."/>
            <person name="Lopez J.V."/>
            <person name="Fischer M."/>
            <person name="Brown E.W."/>
        </authorList>
    </citation>
    <scope>NUCLEOTIDE SEQUENCE [LARGE SCALE GENOMIC DNA]</scope>
    <source>
        <strain evidence="4 5">LMG 20546</strain>
    </source>
</reference>
<dbReference type="GO" id="GO:0003700">
    <property type="term" value="F:DNA-binding transcription factor activity"/>
    <property type="evidence" value="ECO:0007669"/>
    <property type="project" value="TreeGrafter"/>
</dbReference>
<gene>
    <name evidence="4" type="ORF">VIBR0546_18241</name>
</gene>
<dbReference type="PROSITE" id="PS01081">
    <property type="entry name" value="HTH_TETR_1"/>
    <property type="match status" value="1"/>
</dbReference>
<keyword evidence="5" id="KW-1185">Reference proteome</keyword>
<comment type="caution">
    <text evidence="4">The sequence shown here is derived from an EMBL/GenBank/DDBJ whole genome shotgun (WGS) entry which is preliminary data.</text>
</comment>
<keyword evidence="1 2" id="KW-0238">DNA-binding</keyword>
<dbReference type="Proteomes" id="UP000004371">
    <property type="component" value="Unassembled WGS sequence"/>
</dbReference>
<feature type="DNA-binding region" description="H-T-H motif" evidence="2">
    <location>
        <begin position="29"/>
        <end position="48"/>
    </location>
</feature>
<name>E8LPW3_9VIBR</name>
<dbReference type="STRING" id="945543.VIBR0546_18241"/>
<dbReference type="AlphaFoldDB" id="E8LPW3"/>
<feature type="domain" description="HTH tetR-type" evidence="3">
    <location>
        <begin position="6"/>
        <end position="66"/>
    </location>
</feature>
<dbReference type="GO" id="GO:0000976">
    <property type="term" value="F:transcription cis-regulatory region binding"/>
    <property type="evidence" value="ECO:0007669"/>
    <property type="project" value="TreeGrafter"/>
</dbReference>
<dbReference type="EMBL" id="AEVS01000014">
    <property type="protein sequence ID" value="EGA67237.1"/>
    <property type="molecule type" value="Genomic_DNA"/>
</dbReference>
<dbReference type="InterPro" id="IPR023772">
    <property type="entry name" value="DNA-bd_HTH_TetR-type_CS"/>
</dbReference>
<proteinExistence type="predicted"/>
<dbReference type="InterPro" id="IPR001647">
    <property type="entry name" value="HTH_TetR"/>
</dbReference>